<dbReference type="PANTHER" id="PTHR30620">
    <property type="entry name" value="PERIPLASMIC BETA-GLUCOSIDASE-RELATED"/>
    <property type="match status" value="1"/>
</dbReference>
<evidence type="ECO:0000259" key="8">
    <source>
        <dbReference type="Pfam" id="PF00933"/>
    </source>
</evidence>
<feature type="region of interest" description="Disordered" evidence="7">
    <location>
        <begin position="598"/>
        <end position="626"/>
    </location>
</feature>
<feature type="compositionally biased region" description="Basic and acidic residues" evidence="7">
    <location>
        <begin position="605"/>
        <end position="615"/>
    </location>
</feature>
<dbReference type="InterPro" id="IPR036881">
    <property type="entry name" value="Glyco_hydro_3_C_sf"/>
</dbReference>
<dbReference type="PANTHER" id="PTHR30620:SF16">
    <property type="entry name" value="LYSOSOMAL BETA GLUCOSIDASE"/>
    <property type="match status" value="1"/>
</dbReference>
<dbReference type="Gene3D" id="3.40.50.1700">
    <property type="entry name" value="Glycoside hydrolase family 3 C-terminal domain"/>
    <property type="match status" value="1"/>
</dbReference>
<dbReference type="Gene3D" id="3.20.20.300">
    <property type="entry name" value="Glycoside hydrolase, family 3, N-terminal domain"/>
    <property type="match status" value="1"/>
</dbReference>
<evidence type="ECO:0000256" key="4">
    <source>
        <dbReference type="ARBA" id="ARBA00022729"/>
    </source>
</evidence>
<keyword evidence="6" id="KW-0326">Glycosidase</keyword>
<dbReference type="RefSeq" id="WP_149887473.1">
    <property type="nucleotide sequence ID" value="NZ_CATXTW010000006.1"/>
</dbReference>
<evidence type="ECO:0000256" key="6">
    <source>
        <dbReference type="ARBA" id="ARBA00023295"/>
    </source>
</evidence>
<comment type="caution">
    <text evidence="10">The sequence shown here is derived from an EMBL/GenBank/DDBJ whole genome shotgun (WGS) entry which is preliminary data.</text>
</comment>
<dbReference type="EMBL" id="VVXK01000012">
    <property type="protein sequence ID" value="KAA2369220.1"/>
    <property type="molecule type" value="Genomic_DNA"/>
</dbReference>
<evidence type="ECO:0000256" key="3">
    <source>
        <dbReference type="ARBA" id="ARBA00012744"/>
    </source>
</evidence>
<name>A0A5B3G702_9BACT</name>
<evidence type="ECO:0000313" key="11">
    <source>
        <dbReference type="Proteomes" id="UP000323567"/>
    </source>
</evidence>
<dbReference type="SUPFAM" id="SSF52279">
    <property type="entry name" value="Beta-D-glucan exohydrolase, C-terminal domain"/>
    <property type="match status" value="1"/>
</dbReference>
<dbReference type="InterPro" id="IPR051915">
    <property type="entry name" value="Cellulose_Degrad_GH3"/>
</dbReference>
<dbReference type="InterPro" id="IPR001764">
    <property type="entry name" value="Glyco_hydro_3_N"/>
</dbReference>
<keyword evidence="4" id="KW-0732">Signal</keyword>
<organism evidence="10 11">
    <name type="scientific">Alistipes shahii</name>
    <dbReference type="NCBI Taxonomy" id="328814"/>
    <lineage>
        <taxon>Bacteria</taxon>
        <taxon>Pseudomonadati</taxon>
        <taxon>Bacteroidota</taxon>
        <taxon>Bacteroidia</taxon>
        <taxon>Bacteroidales</taxon>
        <taxon>Rikenellaceae</taxon>
        <taxon>Alistipes</taxon>
    </lineage>
</organism>
<dbReference type="InterPro" id="IPR017853">
    <property type="entry name" value="GH"/>
</dbReference>
<dbReference type="GO" id="GO:0008422">
    <property type="term" value="F:beta-glucosidase activity"/>
    <property type="evidence" value="ECO:0007669"/>
    <property type="project" value="UniProtKB-EC"/>
</dbReference>
<dbReference type="SUPFAM" id="SSF51445">
    <property type="entry name" value="(Trans)glycosidases"/>
    <property type="match status" value="1"/>
</dbReference>
<accession>A0A5B3G702</accession>
<dbReference type="GO" id="GO:0009251">
    <property type="term" value="P:glucan catabolic process"/>
    <property type="evidence" value="ECO:0007669"/>
    <property type="project" value="TreeGrafter"/>
</dbReference>
<evidence type="ECO:0000259" key="9">
    <source>
        <dbReference type="Pfam" id="PF01915"/>
    </source>
</evidence>
<proteinExistence type="inferred from homology"/>
<sequence length="744" mass="82610">MLPILCACGRKWTVEPHDTYCLIRQDGGQTLGYFPGSGVRILYSDGYAFKDLNRNGILDCYEDWRYTPEERAENLAKRLSVEEIAGLMLYSSHQAVPTDSVGYWSSTYNGTSLRESGLPHSAVSDKQRKFLRDDNLRAVLVVRVESPRIAAEWNNNMQAFVEGLGQGIPVNISSDPRNETRAWAEYNAGSGGKISLWPSPLGLAATFDPELVEKFGRIASAEYRALGIATALSPQIDLATEPRWNRFYGTFGEDPDLDTDMARAYIDGFQTSVGAAEIADGWGYESVNAMVKHWPGGGPEEGGRDAHFSFGKYTVYPGGNFEQHIRPFVEGAFRLNGKTRKAAAVMPYYTVSHGVDPSGKKVGNGFSKYIVTDLLRNRYGYNGVVCTDWGITHDYSSIEEADGKCWGVEALSIPQRHYEALKAGVDQFGGNNDKGPVLEAYRMWTAEFGEKSARERFERSAIRLLLNIFRTGLFENPYVDPDRTEATVGNPEFMQAGYEAQLRSVVLLKNRAGTLPASTRRSVYLPECGQSRLPVDTSLVKQYYELAESPENADFAIVFIDEPDGGCGYDAADREKGGNGYVPISLQYGDYTARHARPESIAGGDPKEPSIDRSYRGKTVRSSNREELKRVLGTKRQMGDKPVVAVVSTTRPFVPAEFEPSADAILLAFGVQRQAVLDIISGRREPSALLPMQLPADMKTVEQQHEDVPRDMVCYTDSEGNTYDFAFGLDWKGVIRDARVEKYK</sequence>
<comment type="catalytic activity">
    <reaction evidence="1">
        <text>Hydrolysis of terminal, non-reducing beta-D-glucosyl residues with release of beta-D-glucose.</text>
        <dbReference type="EC" id="3.2.1.21"/>
    </reaction>
</comment>
<evidence type="ECO:0000313" key="10">
    <source>
        <dbReference type="EMBL" id="KAA2369220.1"/>
    </source>
</evidence>
<evidence type="ECO:0000256" key="1">
    <source>
        <dbReference type="ARBA" id="ARBA00000448"/>
    </source>
</evidence>
<evidence type="ECO:0000256" key="5">
    <source>
        <dbReference type="ARBA" id="ARBA00022801"/>
    </source>
</evidence>
<evidence type="ECO:0000256" key="2">
    <source>
        <dbReference type="ARBA" id="ARBA00005336"/>
    </source>
</evidence>
<evidence type="ECO:0000256" key="7">
    <source>
        <dbReference type="SAM" id="MobiDB-lite"/>
    </source>
</evidence>
<dbReference type="InterPro" id="IPR036962">
    <property type="entry name" value="Glyco_hydro_3_N_sf"/>
</dbReference>
<dbReference type="AlphaFoldDB" id="A0A5B3G702"/>
<protein>
    <recommendedName>
        <fullName evidence="3">beta-glucosidase</fullName>
        <ecNumber evidence="3">3.2.1.21</ecNumber>
    </recommendedName>
</protein>
<feature type="domain" description="Glycoside hydrolase family 3 N-terminal" evidence="8">
    <location>
        <begin position="122"/>
        <end position="426"/>
    </location>
</feature>
<dbReference type="EC" id="3.2.1.21" evidence="3"/>
<comment type="similarity">
    <text evidence="2">Belongs to the glycosyl hydrolase 3 family.</text>
</comment>
<dbReference type="Pfam" id="PF01915">
    <property type="entry name" value="Glyco_hydro_3_C"/>
    <property type="match status" value="1"/>
</dbReference>
<dbReference type="Proteomes" id="UP000323567">
    <property type="component" value="Unassembled WGS sequence"/>
</dbReference>
<dbReference type="InterPro" id="IPR002772">
    <property type="entry name" value="Glyco_hydro_3_C"/>
</dbReference>
<dbReference type="PRINTS" id="PR00133">
    <property type="entry name" value="GLHYDRLASE3"/>
</dbReference>
<keyword evidence="5 10" id="KW-0378">Hydrolase</keyword>
<reference evidence="10 11" key="1">
    <citation type="journal article" date="2019" name="Nat. Med.">
        <title>A library of human gut bacterial isolates paired with longitudinal multiomics data enables mechanistic microbiome research.</title>
        <authorList>
            <person name="Poyet M."/>
            <person name="Groussin M."/>
            <person name="Gibbons S.M."/>
            <person name="Avila-Pacheco J."/>
            <person name="Jiang X."/>
            <person name="Kearney S.M."/>
            <person name="Perrotta A.R."/>
            <person name="Berdy B."/>
            <person name="Zhao S."/>
            <person name="Lieberman T.D."/>
            <person name="Swanson P.K."/>
            <person name="Smith M."/>
            <person name="Roesemann S."/>
            <person name="Alexander J.E."/>
            <person name="Rich S.A."/>
            <person name="Livny J."/>
            <person name="Vlamakis H."/>
            <person name="Clish C."/>
            <person name="Bullock K."/>
            <person name="Deik A."/>
            <person name="Scott J."/>
            <person name="Pierce K.A."/>
            <person name="Xavier R.J."/>
            <person name="Alm E.J."/>
        </authorList>
    </citation>
    <scope>NUCLEOTIDE SEQUENCE [LARGE SCALE GENOMIC DNA]</scope>
    <source>
        <strain evidence="10 11">BIOML-A2</strain>
    </source>
</reference>
<gene>
    <name evidence="10" type="ORF">F2Y13_09565</name>
</gene>
<feature type="domain" description="Glycoside hydrolase family 3 C-terminal" evidence="9">
    <location>
        <begin position="547"/>
        <end position="730"/>
    </location>
</feature>
<dbReference type="Pfam" id="PF00933">
    <property type="entry name" value="Glyco_hydro_3"/>
    <property type="match status" value="1"/>
</dbReference>